<evidence type="ECO:0000259" key="1">
    <source>
        <dbReference type="PROSITE" id="PS50942"/>
    </source>
</evidence>
<dbReference type="PANTHER" id="PTHR12276:SF45">
    <property type="entry name" value="CLATHRIN INTERACTOR 1"/>
    <property type="match status" value="1"/>
</dbReference>
<dbReference type="OMA" id="NARDHIY"/>
<dbReference type="GO" id="GO:0012505">
    <property type="term" value="C:endomembrane system"/>
    <property type="evidence" value="ECO:0007669"/>
    <property type="project" value="UniProtKB-ARBA"/>
</dbReference>
<organism evidence="2 3">
    <name type="scientific">Nematostella vectensis</name>
    <name type="common">Starlet sea anemone</name>
    <dbReference type="NCBI Taxonomy" id="45351"/>
    <lineage>
        <taxon>Eukaryota</taxon>
        <taxon>Metazoa</taxon>
        <taxon>Cnidaria</taxon>
        <taxon>Anthozoa</taxon>
        <taxon>Hexacorallia</taxon>
        <taxon>Actiniaria</taxon>
        <taxon>Edwardsiidae</taxon>
        <taxon>Nematostella</taxon>
    </lineage>
</organism>
<dbReference type="eggNOG" id="KOG2057">
    <property type="taxonomic scope" value="Eukaryota"/>
</dbReference>
<dbReference type="FunFam" id="1.25.40.90:FF:000006">
    <property type="entry name" value="Clathrin interactor 1"/>
    <property type="match status" value="1"/>
</dbReference>
<proteinExistence type="predicted"/>
<dbReference type="HOGENOM" id="CLU_012678_2_1_1"/>
<dbReference type="PhylomeDB" id="A7RIC8"/>
<feature type="domain" description="ENTH" evidence="1">
    <location>
        <begin position="16"/>
        <end position="149"/>
    </location>
</feature>
<dbReference type="OrthoDB" id="4033880at2759"/>
<dbReference type="SUPFAM" id="SSF48464">
    <property type="entry name" value="ENTH/VHS domain"/>
    <property type="match status" value="1"/>
</dbReference>
<dbReference type="AlphaFoldDB" id="A7RIC8"/>
<gene>
    <name evidence="2" type="ORF">NEMVEDRAFT_v1g82777</name>
</gene>
<dbReference type="InParanoid" id="A7RIC8"/>
<dbReference type="InterPro" id="IPR013809">
    <property type="entry name" value="ENTH"/>
</dbReference>
<dbReference type="Proteomes" id="UP000001593">
    <property type="component" value="Unassembled WGS sequence"/>
</dbReference>
<accession>A7RIC8</accession>
<dbReference type="PANTHER" id="PTHR12276">
    <property type="entry name" value="EPSIN/ENT-RELATED"/>
    <property type="match status" value="1"/>
</dbReference>
<dbReference type="SMART" id="SM00273">
    <property type="entry name" value="ENTH"/>
    <property type="match status" value="1"/>
</dbReference>
<dbReference type="EMBL" id="DS469512">
    <property type="protein sequence ID" value="EDO48788.1"/>
    <property type="molecule type" value="Genomic_DNA"/>
</dbReference>
<evidence type="ECO:0000313" key="3">
    <source>
        <dbReference type="Proteomes" id="UP000001593"/>
    </source>
</evidence>
<dbReference type="PROSITE" id="PS50942">
    <property type="entry name" value="ENTH"/>
    <property type="match status" value="1"/>
</dbReference>
<feature type="non-terminal residue" evidence="2">
    <location>
        <position position="178"/>
    </location>
</feature>
<dbReference type="InterPro" id="IPR008942">
    <property type="entry name" value="ENTH_VHS"/>
</dbReference>
<reference evidence="2 3" key="1">
    <citation type="journal article" date="2007" name="Science">
        <title>Sea anemone genome reveals ancestral eumetazoan gene repertoire and genomic organization.</title>
        <authorList>
            <person name="Putnam N.H."/>
            <person name="Srivastava M."/>
            <person name="Hellsten U."/>
            <person name="Dirks B."/>
            <person name="Chapman J."/>
            <person name="Salamov A."/>
            <person name="Terry A."/>
            <person name="Shapiro H."/>
            <person name="Lindquist E."/>
            <person name="Kapitonov V.V."/>
            <person name="Jurka J."/>
            <person name="Genikhovich G."/>
            <person name="Grigoriev I.V."/>
            <person name="Lucas S.M."/>
            <person name="Steele R.E."/>
            <person name="Finnerty J.R."/>
            <person name="Technau U."/>
            <person name="Martindale M.Q."/>
            <person name="Rokhsar D.S."/>
        </authorList>
    </citation>
    <scope>NUCLEOTIDE SEQUENCE [LARGE SCALE GENOMIC DNA]</scope>
    <source>
        <strain evidence="3">CH2 X CH6</strain>
    </source>
</reference>
<dbReference type="STRING" id="45351.A7RIC8"/>
<name>A7RIC8_NEMVE</name>
<protein>
    <recommendedName>
        <fullName evidence="1">ENTH domain-containing protein</fullName>
    </recommendedName>
</protein>
<dbReference type="GO" id="GO:0005737">
    <property type="term" value="C:cytoplasm"/>
    <property type="evidence" value="ECO:0007669"/>
    <property type="project" value="UniProtKB-ARBA"/>
</dbReference>
<dbReference type="Gene3D" id="1.25.40.90">
    <property type="match status" value="1"/>
</dbReference>
<sequence>ILRMWKIREISDKVTNVVMNYSEVEAKVREATNDDTWGPHGSLMQEIAKYTFTYEHFPEVMSMLWKRMLQEPKKYWRRIYKSLLLLGYLLKNGSDRVVTNARDHIYDMRQLENFHHTDENGKDQGINVRHKVKELIELVQDDDRIRSERKRAKKNRDKYTGVSSENYRDSHYSKWNNV</sequence>
<keyword evidence="3" id="KW-1185">Reference proteome</keyword>
<dbReference type="KEGG" id="nve:5521040"/>
<evidence type="ECO:0000313" key="2">
    <source>
        <dbReference type="EMBL" id="EDO48788.1"/>
    </source>
</evidence>
<dbReference type="CDD" id="cd16989">
    <property type="entry name" value="ENTH_EpsinR"/>
    <property type="match status" value="1"/>
</dbReference>
<dbReference type="Pfam" id="PF01417">
    <property type="entry name" value="ENTH"/>
    <property type="match status" value="1"/>
</dbReference>